<dbReference type="GO" id="GO:0003688">
    <property type="term" value="F:DNA replication origin binding"/>
    <property type="evidence" value="ECO:0007669"/>
    <property type="project" value="TreeGrafter"/>
</dbReference>
<dbReference type="GO" id="GO:0003697">
    <property type="term" value="F:single-stranded DNA binding"/>
    <property type="evidence" value="ECO:0007669"/>
    <property type="project" value="InterPro"/>
</dbReference>
<proteinExistence type="predicted"/>
<evidence type="ECO:0000313" key="3">
    <source>
        <dbReference type="Proteomes" id="UP001385951"/>
    </source>
</evidence>
<dbReference type="Proteomes" id="UP001385951">
    <property type="component" value="Unassembled WGS sequence"/>
</dbReference>
<dbReference type="InterPro" id="IPR040184">
    <property type="entry name" value="Mcm10"/>
</dbReference>
<accession>A0AAW0G4V8</accession>
<dbReference type="GO" id="GO:0006270">
    <property type="term" value="P:DNA replication initiation"/>
    <property type="evidence" value="ECO:0007669"/>
    <property type="project" value="InterPro"/>
</dbReference>
<gene>
    <name evidence="2" type="ORF">QCA50_008053</name>
</gene>
<reference evidence="2 3" key="1">
    <citation type="submission" date="2022-09" db="EMBL/GenBank/DDBJ databases">
        <authorList>
            <person name="Palmer J.M."/>
        </authorList>
    </citation>
    <scope>NUCLEOTIDE SEQUENCE [LARGE SCALE GENOMIC DNA]</scope>
    <source>
        <strain evidence="2 3">DSM 7382</strain>
    </source>
</reference>
<name>A0AAW0G4V8_9APHY</name>
<dbReference type="PANTHER" id="PTHR13454:SF11">
    <property type="entry name" value="PROTEIN MCM10 HOMOLOG"/>
    <property type="match status" value="1"/>
</dbReference>
<organism evidence="2 3">
    <name type="scientific">Cerrena zonata</name>
    <dbReference type="NCBI Taxonomy" id="2478898"/>
    <lineage>
        <taxon>Eukaryota</taxon>
        <taxon>Fungi</taxon>
        <taxon>Dikarya</taxon>
        <taxon>Basidiomycota</taxon>
        <taxon>Agaricomycotina</taxon>
        <taxon>Agaricomycetes</taxon>
        <taxon>Polyporales</taxon>
        <taxon>Cerrenaceae</taxon>
        <taxon>Cerrena</taxon>
    </lineage>
</organism>
<evidence type="ECO:0000256" key="1">
    <source>
        <dbReference type="SAM" id="MobiDB-lite"/>
    </source>
</evidence>
<sequence length="134" mass="15051">MEDLEIGPTEHKAPFDDPHFLKLEPNSGIRLSSRTLAHEELQDYLRGRYYLSPSKLYSVVRLQPNKQGYDIPVEGDWVTIAVVAERGPLRYTKAPVGVGKDGADETAEKEDTLDDLPLDGSSGTVKIDLKKWKR</sequence>
<feature type="region of interest" description="Disordered" evidence="1">
    <location>
        <begin position="93"/>
        <end position="134"/>
    </location>
</feature>
<protein>
    <submittedName>
        <fullName evidence="2">Uncharacterized protein</fullName>
    </submittedName>
</protein>
<feature type="compositionally biased region" description="Acidic residues" evidence="1">
    <location>
        <begin position="104"/>
        <end position="117"/>
    </location>
</feature>
<dbReference type="PANTHER" id="PTHR13454">
    <property type="entry name" value="PROTEIN MCM10 HOMOLOG"/>
    <property type="match status" value="1"/>
</dbReference>
<dbReference type="GO" id="GO:0043596">
    <property type="term" value="C:nuclear replication fork"/>
    <property type="evidence" value="ECO:0007669"/>
    <property type="project" value="TreeGrafter"/>
</dbReference>
<keyword evidence="3" id="KW-1185">Reference proteome</keyword>
<evidence type="ECO:0000313" key="2">
    <source>
        <dbReference type="EMBL" id="KAK7688515.1"/>
    </source>
</evidence>
<dbReference type="EMBL" id="JASBNA010000010">
    <property type="protein sequence ID" value="KAK7688515.1"/>
    <property type="molecule type" value="Genomic_DNA"/>
</dbReference>
<comment type="caution">
    <text evidence="2">The sequence shown here is derived from an EMBL/GenBank/DDBJ whole genome shotgun (WGS) entry which is preliminary data.</text>
</comment>
<dbReference type="Gene3D" id="2.40.50.140">
    <property type="entry name" value="Nucleic acid-binding proteins"/>
    <property type="match status" value="1"/>
</dbReference>
<dbReference type="AlphaFoldDB" id="A0AAW0G4V8"/>
<dbReference type="InterPro" id="IPR012340">
    <property type="entry name" value="NA-bd_OB-fold"/>
</dbReference>